<dbReference type="PANTHER" id="PTHR33527:SF14">
    <property type="entry name" value="OS07G0274300 PROTEIN"/>
    <property type="match status" value="1"/>
</dbReference>
<dbReference type="PROSITE" id="PS50102">
    <property type="entry name" value="RRM"/>
    <property type="match status" value="1"/>
</dbReference>
<evidence type="ECO:0000256" key="1">
    <source>
        <dbReference type="PROSITE-ProRule" id="PRU00176"/>
    </source>
</evidence>
<name>A0A9R0US03_TRITD</name>
<dbReference type="EMBL" id="LT934111">
    <property type="protein sequence ID" value="VAH01507.1"/>
    <property type="molecule type" value="Genomic_DNA"/>
</dbReference>
<proteinExistence type="predicted"/>
<evidence type="ECO:0000259" key="2">
    <source>
        <dbReference type="PROSITE" id="PS50102"/>
    </source>
</evidence>
<dbReference type="CDD" id="cd00590">
    <property type="entry name" value="RRM_SF"/>
    <property type="match status" value="1"/>
</dbReference>
<organism evidence="3 4">
    <name type="scientific">Triticum turgidum subsp. durum</name>
    <name type="common">Durum wheat</name>
    <name type="synonym">Triticum durum</name>
    <dbReference type="NCBI Taxonomy" id="4567"/>
    <lineage>
        <taxon>Eukaryota</taxon>
        <taxon>Viridiplantae</taxon>
        <taxon>Streptophyta</taxon>
        <taxon>Embryophyta</taxon>
        <taxon>Tracheophyta</taxon>
        <taxon>Spermatophyta</taxon>
        <taxon>Magnoliopsida</taxon>
        <taxon>Liliopsida</taxon>
        <taxon>Poales</taxon>
        <taxon>Poaceae</taxon>
        <taxon>BOP clade</taxon>
        <taxon>Pooideae</taxon>
        <taxon>Triticodae</taxon>
        <taxon>Triticeae</taxon>
        <taxon>Triticinae</taxon>
        <taxon>Triticum</taxon>
    </lineage>
</organism>
<keyword evidence="1" id="KW-0694">RNA-binding</keyword>
<dbReference type="Proteomes" id="UP000324705">
    <property type="component" value="Chromosome 1A"/>
</dbReference>
<dbReference type="AlphaFoldDB" id="A0A9R0US03"/>
<dbReference type="PANTHER" id="PTHR33527">
    <property type="entry name" value="OS07G0274300 PROTEIN"/>
    <property type="match status" value="1"/>
</dbReference>
<protein>
    <recommendedName>
        <fullName evidence="2">RRM domain-containing protein</fullName>
    </recommendedName>
</protein>
<sequence length="403" mass="46270">MLATPSMAPDPLNNASKSSYMLLRVLFFRLVLGLQVESSLSVEIISFWLWLQQGNGQVGYLRHIYSLGDNHFRAIVSSAKLLLEVLHFAFGGSEARSIPRSDFQNQAIEGISLYLNTICYEALEDLRERIEMNFVRNQMTYLRQEAYGQSRTDRVPAASSMTDLYQEAYGESSHEQIPNISMTDLYQEAYGESSHEQIPNISMTDLYQEAYGESSHEQIPNSSKHLLTKIKGLYANTPKHHGEGTSSRNIHVQTSQMHHGECSSSRNIHAQTSHVLRHDYQSTSRLAALLDKLSLRENHNDTITQQLSDIPPDERTLFVTFSNGYPLTKDELHEFFMRHYGDIEEISVEEPVESRPPLYAHVTFYSQMTLFRVLDGNRRVKFMTRGKHLWARQYVPKKKKTDV</sequence>
<reference evidence="3 4" key="1">
    <citation type="submission" date="2017-09" db="EMBL/GenBank/DDBJ databases">
        <authorList>
            <consortium name="International Durum Wheat Genome Sequencing Consortium (IDWGSC)"/>
            <person name="Milanesi L."/>
        </authorList>
    </citation>
    <scope>NUCLEOTIDE SEQUENCE [LARGE SCALE GENOMIC DNA]</scope>
    <source>
        <strain evidence="4">cv. Svevo</strain>
    </source>
</reference>
<dbReference type="GO" id="GO:0003723">
    <property type="term" value="F:RNA binding"/>
    <property type="evidence" value="ECO:0007669"/>
    <property type="project" value="UniProtKB-UniRule"/>
</dbReference>
<evidence type="ECO:0000313" key="4">
    <source>
        <dbReference type="Proteomes" id="UP000324705"/>
    </source>
</evidence>
<feature type="domain" description="RRM" evidence="2">
    <location>
        <begin position="315"/>
        <end position="403"/>
    </location>
</feature>
<evidence type="ECO:0000313" key="3">
    <source>
        <dbReference type="EMBL" id="VAH01507.1"/>
    </source>
</evidence>
<dbReference type="InterPro" id="IPR000504">
    <property type="entry name" value="RRM_dom"/>
</dbReference>
<dbReference type="Gramene" id="TRITD1Av1G020690.2">
    <property type="protein sequence ID" value="TRITD1Av1G020690.2"/>
    <property type="gene ID" value="TRITD1Av1G020690"/>
</dbReference>
<keyword evidence="4" id="KW-1185">Reference proteome</keyword>
<gene>
    <name evidence="3" type="ORF">TRITD_1Av1G020690</name>
</gene>
<accession>A0A9R0US03</accession>